<evidence type="ECO:0000313" key="2">
    <source>
        <dbReference type="Proteomes" id="UP001634007"/>
    </source>
</evidence>
<reference evidence="1 2" key="1">
    <citation type="submission" date="2024-11" db="EMBL/GenBank/DDBJ databases">
        <title>Chromosome-level genome assembly of Eucalyptus globulus Labill. provides insights into its genome evolution.</title>
        <authorList>
            <person name="Li X."/>
        </authorList>
    </citation>
    <scope>NUCLEOTIDE SEQUENCE [LARGE SCALE GENOMIC DNA]</scope>
    <source>
        <strain evidence="1">CL2024</strain>
        <tissue evidence="1">Fresh tender leaves</tissue>
    </source>
</reference>
<dbReference type="EMBL" id="JBJKBG010000007">
    <property type="protein sequence ID" value="KAL3729363.1"/>
    <property type="molecule type" value="Genomic_DNA"/>
</dbReference>
<organism evidence="1 2">
    <name type="scientific">Eucalyptus globulus</name>
    <name type="common">Tasmanian blue gum</name>
    <dbReference type="NCBI Taxonomy" id="34317"/>
    <lineage>
        <taxon>Eukaryota</taxon>
        <taxon>Viridiplantae</taxon>
        <taxon>Streptophyta</taxon>
        <taxon>Embryophyta</taxon>
        <taxon>Tracheophyta</taxon>
        <taxon>Spermatophyta</taxon>
        <taxon>Magnoliopsida</taxon>
        <taxon>eudicotyledons</taxon>
        <taxon>Gunneridae</taxon>
        <taxon>Pentapetalae</taxon>
        <taxon>rosids</taxon>
        <taxon>malvids</taxon>
        <taxon>Myrtales</taxon>
        <taxon>Myrtaceae</taxon>
        <taxon>Myrtoideae</taxon>
        <taxon>Eucalypteae</taxon>
        <taxon>Eucalyptus</taxon>
    </lineage>
</organism>
<protein>
    <submittedName>
        <fullName evidence="1">Uncharacterized protein</fullName>
    </submittedName>
</protein>
<name>A0ABD3JQT9_EUCGL</name>
<sequence>MATSSHITKTEGNCTLYFKMNRRVRLSKMFSIYYKMQQLDVKTVWFFYEGNRIIGNQTPQQDFFGTFLYFIVTCCWDWRTMQKSALLSTDWEVEDSSTDKSHGERTFLLCFYETSNEIETIYEVWRDL</sequence>
<keyword evidence="2" id="KW-1185">Reference proteome</keyword>
<evidence type="ECO:0000313" key="1">
    <source>
        <dbReference type="EMBL" id="KAL3729363.1"/>
    </source>
</evidence>
<dbReference type="AlphaFoldDB" id="A0ABD3JQT9"/>
<comment type="caution">
    <text evidence="1">The sequence shown here is derived from an EMBL/GenBank/DDBJ whole genome shotgun (WGS) entry which is preliminary data.</text>
</comment>
<proteinExistence type="predicted"/>
<accession>A0ABD3JQT9</accession>
<dbReference type="Proteomes" id="UP001634007">
    <property type="component" value="Unassembled WGS sequence"/>
</dbReference>
<gene>
    <name evidence="1" type="ORF">ACJRO7_026472</name>
</gene>
<dbReference type="SUPFAM" id="SSF54236">
    <property type="entry name" value="Ubiquitin-like"/>
    <property type="match status" value="1"/>
</dbReference>
<dbReference type="InterPro" id="IPR029071">
    <property type="entry name" value="Ubiquitin-like_domsf"/>
</dbReference>
<dbReference type="Gene3D" id="3.10.20.90">
    <property type="entry name" value="Phosphatidylinositol 3-kinase Catalytic Subunit, Chain A, domain 1"/>
    <property type="match status" value="1"/>
</dbReference>